<accession>A0ABY3QFA4</accession>
<keyword evidence="2" id="KW-1185">Reference proteome</keyword>
<proteinExistence type="predicted"/>
<evidence type="ECO:0000313" key="2">
    <source>
        <dbReference type="Proteomes" id="UP001430990"/>
    </source>
</evidence>
<dbReference type="EMBL" id="CP088100">
    <property type="protein sequence ID" value="UFW83907.1"/>
    <property type="molecule type" value="Genomic_DNA"/>
</dbReference>
<name>A0ABY3QFA4_9BRAD</name>
<gene>
    <name evidence="1" type="ORF">BjapCC829_28625</name>
</gene>
<reference evidence="1" key="1">
    <citation type="submission" date="2021-11" db="EMBL/GenBank/DDBJ databases">
        <title>Australian commercial rhizobial inoculants.</title>
        <authorList>
            <person name="Kohlmeier M.G."/>
            <person name="O'Hara G.W."/>
            <person name="Colombi E."/>
            <person name="Ramsay J.P."/>
            <person name="Terpolilli J."/>
        </authorList>
    </citation>
    <scope>NUCLEOTIDE SEQUENCE</scope>
    <source>
        <strain evidence="1">CC829</strain>
    </source>
</reference>
<dbReference type="RefSeq" id="WP_231142180.1">
    <property type="nucleotide sequence ID" value="NZ_CP088100.1"/>
</dbReference>
<dbReference type="Proteomes" id="UP001430990">
    <property type="component" value="Chromosome"/>
</dbReference>
<sequence>MKVKFKLPVGALVNGWRHLGGGEFAAVADATAPTGNFPHVLDGTVSGPDDELEPLVIVPFDDPLVGGYRKIAFADVSAAEAEAIKRATGRLIAAE</sequence>
<organism evidence="1 2">
    <name type="scientific">Bradyrhizobium barranii</name>
    <dbReference type="NCBI Taxonomy" id="2992140"/>
    <lineage>
        <taxon>Bacteria</taxon>
        <taxon>Pseudomonadati</taxon>
        <taxon>Pseudomonadota</taxon>
        <taxon>Alphaproteobacteria</taxon>
        <taxon>Hyphomicrobiales</taxon>
        <taxon>Nitrobacteraceae</taxon>
        <taxon>Bradyrhizobium</taxon>
    </lineage>
</organism>
<evidence type="ECO:0000313" key="1">
    <source>
        <dbReference type="EMBL" id="UFW83907.1"/>
    </source>
</evidence>
<protein>
    <submittedName>
        <fullName evidence="1">Uncharacterized protein</fullName>
    </submittedName>
</protein>